<dbReference type="Pfam" id="PF00172">
    <property type="entry name" value="Zn_clus"/>
    <property type="match status" value="1"/>
</dbReference>
<evidence type="ECO:0000313" key="11">
    <source>
        <dbReference type="Proteomes" id="UP000193986"/>
    </source>
</evidence>
<dbReference type="SMART" id="SM00066">
    <property type="entry name" value="GAL4"/>
    <property type="match status" value="1"/>
</dbReference>
<dbReference type="GO" id="GO:0045944">
    <property type="term" value="P:positive regulation of transcription by RNA polymerase II"/>
    <property type="evidence" value="ECO:0007669"/>
    <property type="project" value="TreeGrafter"/>
</dbReference>
<dbReference type="GO" id="GO:0005634">
    <property type="term" value="C:nucleus"/>
    <property type="evidence" value="ECO:0007669"/>
    <property type="project" value="UniProtKB-SubCell"/>
</dbReference>
<dbReference type="PROSITE" id="PS50048">
    <property type="entry name" value="ZN2_CY6_FUNGAL_2"/>
    <property type="match status" value="1"/>
</dbReference>
<sequence>MPERLTTVGSALAPSLSSPRPARTVSPQACTRAESNSFGFAVVACKRCHHRKKKCDRAKPACASCVRSRVGCVYVGDTVDTPYSYSSDLLVERIADKERIAQLEHKVASLESSLSQTINSVSIGAPGPIESVGFLFSSLPTTDPASRQINIPAGSEPTFAERIVWQVLTTELDHRETGLYLRSCISQLLGISREPEEEEYNSGAGENMLTQDVAFSPTGKTTLKTWPPLVLAEKLVHQFFTYGGGIYPVVERVAIEHDLKTIYALTAPETPTVDTCPIPDGRVYRLFMVFTIGCYMLEDRNSKSQMDSTPLRTFAFHHFPAVLRENENTCLSGIILWAICSVLDCNRLNPYAVLRVAGQFAIEFGFHQDKPDLPLAQQDARKNLFWSLFCLDRTISALFVKPVVIPDSVITICMPRTLSHSFGNLMSYMDPETSFHHMILVRRLHGNRPARSRDGDQVLLRLRNQIDDWLQSVPTPPSPGPRYHELFELYYSILLTALYRPSPLFAHTSPRRLPTLRKAASRGIQLYCELHAANRMSQNYVHYHHIVTLSLALVYTLLESEGDPQNLEISSWRRDAVREISDCEQLLSTFCAAWPGSAQFRKAFGDHAAEVKTRLMIVEPFVPSIPPQFQPPTDVTSSASVLSTIPDIAVPEEVTQQPPTTHQVDMTDDQAWWNQWTDVDTLQPSDSLLRFDFNMPW</sequence>
<dbReference type="Gene3D" id="4.10.240.10">
    <property type="entry name" value="Zn(2)-C6 fungal-type DNA-binding domain"/>
    <property type="match status" value="1"/>
</dbReference>
<protein>
    <recommendedName>
        <fullName evidence="9">Zn(2)-C6 fungal-type domain-containing protein</fullName>
    </recommendedName>
</protein>
<evidence type="ECO:0000256" key="3">
    <source>
        <dbReference type="ARBA" id="ARBA00022833"/>
    </source>
</evidence>
<feature type="region of interest" description="Disordered" evidence="8">
    <location>
        <begin position="1"/>
        <end position="24"/>
    </location>
</feature>
<comment type="subcellular location">
    <subcellularLocation>
        <location evidence="1">Nucleus</location>
    </subcellularLocation>
</comment>
<keyword evidence="5" id="KW-0238">DNA-binding</keyword>
<dbReference type="PANTHER" id="PTHR47782">
    <property type="entry name" value="ZN(II)2CYS6 TRANSCRIPTION FACTOR (EUROFUNG)-RELATED"/>
    <property type="match status" value="1"/>
</dbReference>
<dbReference type="InterPro" id="IPR052202">
    <property type="entry name" value="Yeast_MetPath_Reg"/>
</dbReference>
<keyword evidence="7" id="KW-0539">Nucleus</keyword>
<dbReference type="InterPro" id="IPR001138">
    <property type="entry name" value="Zn2Cys6_DnaBD"/>
</dbReference>
<dbReference type="OrthoDB" id="3364175at2759"/>
<keyword evidence="4" id="KW-0805">Transcription regulation</keyword>
<dbReference type="GO" id="GO:0008270">
    <property type="term" value="F:zinc ion binding"/>
    <property type="evidence" value="ECO:0007669"/>
    <property type="project" value="InterPro"/>
</dbReference>
<dbReference type="Proteomes" id="UP000193986">
    <property type="component" value="Unassembled WGS sequence"/>
</dbReference>
<dbReference type="Pfam" id="PF04082">
    <property type="entry name" value="Fungal_trans"/>
    <property type="match status" value="1"/>
</dbReference>
<evidence type="ECO:0000256" key="1">
    <source>
        <dbReference type="ARBA" id="ARBA00004123"/>
    </source>
</evidence>
<evidence type="ECO:0000256" key="4">
    <source>
        <dbReference type="ARBA" id="ARBA00023015"/>
    </source>
</evidence>
<evidence type="ECO:0000259" key="9">
    <source>
        <dbReference type="PROSITE" id="PS50048"/>
    </source>
</evidence>
<keyword evidence="3" id="KW-0862">Zinc</keyword>
<feature type="compositionally biased region" description="Low complexity" evidence="8">
    <location>
        <begin position="10"/>
        <end position="23"/>
    </location>
</feature>
<dbReference type="InterPro" id="IPR007219">
    <property type="entry name" value="XnlR_reg_dom"/>
</dbReference>
<dbReference type="InterPro" id="IPR036864">
    <property type="entry name" value="Zn2-C6_fun-type_DNA-bd_sf"/>
</dbReference>
<comment type="caution">
    <text evidence="10">The sequence shown here is derived from an EMBL/GenBank/DDBJ whole genome shotgun (WGS) entry which is preliminary data.</text>
</comment>
<dbReference type="GO" id="GO:0043565">
    <property type="term" value="F:sequence-specific DNA binding"/>
    <property type="evidence" value="ECO:0007669"/>
    <property type="project" value="TreeGrafter"/>
</dbReference>
<reference evidence="10 11" key="1">
    <citation type="submission" date="2016-07" db="EMBL/GenBank/DDBJ databases">
        <title>Pervasive Adenine N6-methylation of Active Genes in Fungi.</title>
        <authorList>
            <consortium name="DOE Joint Genome Institute"/>
            <person name="Mondo S.J."/>
            <person name="Dannebaum R.O."/>
            <person name="Kuo R.C."/>
            <person name="Labutti K."/>
            <person name="Haridas S."/>
            <person name="Kuo A."/>
            <person name="Salamov A."/>
            <person name="Ahrendt S.R."/>
            <person name="Lipzen A."/>
            <person name="Sullivan W."/>
            <person name="Andreopoulos W.B."/>
            <person name="Clum A."/>
            <person name="Lindquist E."/>
            <person name="Daum C."/>
            <person name="Ramamoorthy G.K."/>
            <person name="Gryganskyi A."/>
            <person name="Culley D."/>
            <person name="Magnuson J.K."/>
            <person name="James T.Y."/>
            <person name="O'Malley M.A."/>
            <person name="Stajich J.E."/>
            <person name="Spatafora J.W."/>
            <person name="Visel A."/>
            <person name="Grigoriev I.V."/>
        </authorList>
    </citation>
    <scope>NUCLEOTIDE SEQUENCE [LARGE SCALE GENOMIC DNA]</scope>
    <source>
        <strain evidence="10 11">68-887.2</strain>
    </source>
</reference>
<evidence type="ECO:0000313" key="10">
    <source>
        <dbReference type="EMBL" id="ORY26754.1"/>
    </source>
</evidence>
<gene>
    <name evidence="10" type="ORF">BCR39DRAFT_599621</name>
</gene>
<dbReference type="AlphaFoldDB" id="A0A1Y2AWC7"/>
<keyword evidence="2" id="KW-0479">Metal-binding</keyword>
<dbReference type="GO" id="GO:0006351">
    <property type="term" value="P:DNA-templated transcription"/>
    <property type="evidence" value="ECO:0007669"/>
    <property type="project" value="InterPro"/>
</dbReference>
<dbReference type="InParanoid" id="A0A1Y2AWC7"/>
<dbReference type="PANTHER" id="PTHR47782:SF12">
    <property type="entry name" value="ZN(II)2CYS6 TRANSCRIPTION FACTOR (EUROFUNG)"/>
    <property type="match status" value="1"/>
</dbReference>
<dbReference type="CDD" id="cd12148">
    <property type="entry name" value="fungal_TF_MHR"/>
    <property type="match status" value="1"/>
</dbReference>
<dbReference type="SMART" id="SM00906">
    <property type="entry name" value="Fungal_trans"/>
    <property type="match status" value="1"/>
</dbReference>
<accession>A0A1Y2AWC7</accession>
<dbReference type="CDD" id="cd00067">
    <property type="entry name" value="GAL4"/>
    <property type="match status" value="1"/>
</dbReference>
<evidence type="ECO:0000256" key="7">
    <source>
        <dbReference type="ARBA" id="ARBA00023242"/>
    </source>
</evidence>
<evidence type="ECO:0000256" key="8">
    <source>
        <dbReference type="SAM" id="MobiDB-lite"/>
    </source>
</evidence>
<evidence type="ECO:0000256" key="2">
    <source>
        <dbReference type="ARBA" id="ARBA00022723"/>
    </source>
</evidence>
<dbReference type="GO" id="GO:0000981">
    <property type="term" value="F:DNA-binding transcription factor activity, RNA polymerase II-specific"/>
    <property type="evidence" value="ECO:0007669"/>
    <property type="project" value="InterPro"/>
</dbReference>
<evidence type="ECO:0000256" key="6">
    <source>
        <dbReference type="ARBA" id="ARBA00023163"/>
    </source>
</evidence>
<keyword evidence="6" id="KW-0804">Transcription</keyword>
<feature type="domain" description="Zn(2)-C6 fungal-type" evidence="9">
    <location>
        <begin position="44"/>
        <end position="74"/>
    </location>
</feature>
<evidence type="ECO:0000256" key="5">
    <source>
        <dbReference type="ARBA" id="ARBA00023125"/>
    </source>
</evidence>
<proteinExistence type="predicted"/>
<dbReference type="SUPFAM" id="SSF57701">
    <property type="entry name" value="Zn2/Cys6 DNA-binding domain"/>
    <property type="match status" value="1"/>
</dbReference>
<dbReference type="PROSITE" id="PS00463">
    <property type="entry name" value="ZN2_CY6_FUNGAL_1"/>
    <property type="match status" value="1"/>
</dbReference>
<dbReference type="EMBL" id="MCFC01000044">
    <property type="protein sequence ID" value="ORY26754.1"/>
    <property type="molecule type" value="Genomic_DNA"/>
</dbReference>
<organism evidence="10 11">
    <name type="scientific">Naematelia encephala</name>
    <dbReference type="NCBI Taxonomy" id="71784"/>
    <lineage>
        <taxon>Eukaryota</taxon>
        <taxon>Fungi</taxon>
        <taxon>Dikarya</taxon>
        <taxon>Basidiomycota</taxon>
        <taxon>Agaricomycotina</taxon>
        <taxon>Tremellomycetes</taxon>
        <taxon>Tremellales</taxon>
        <taxon>Naemateliaceae</taxon>
        <taxon>Naematelia</taxon>
    </lineage>
</organism>
<name>A0A1Y2AWC7_9TREE</name>
<dbReference type="STRING" id="71784.A0A1Y2AWC7"/>
<keyword evidence="11" id="KW-1185">Reference proteome</keyword>